<dbReference type="SUPFAM" id="SSF103473">
    <property type="entry name" value="MFS general substrate transporter"/>
    <property type="match status" value="1"/>
</dbReference>
<feature type="transmembrane region" description="Helical" evidence="1">
    <location>
        <begin position="7"/>
        <end position="29"/>
    </location>
</feature>
<feature type="domain" description="CAAX prenyl protease 2/Lysostaphin resistance protein A-like" evidence="2">
    <location>
        <begin position="119"/>
        <end position="204"/>
    </location>
</feature>
<keyword evidence="3" id="KW-0378">Hydrolase</keyword>
<dbReference type="GO" id="GO:0006508">
    <property type="term" value="P:proteolysis"/>
    <property type="evidence" value="ECO:0007669"/>
    <property type="project" value="UniProtKB-KW"/>
</dbReference>
<comment type="caution">
    <text evidence="3">The sequence shown here is derived from an EMBL/GenBank/DDBJ whole genome shotgun (WGS) entry which is preliminary data.</text>
</comment>
<feature type="transmembrane region" description="Helical" evidence="1">
    <location>
        <begin position="115"/>
        <end position="137"/>
    </location>
</feature>
<feature type="transmembrane region" description="Helical" evidence="1">
    <location>
        <begin position="196"/>
        <end position="214"/>
    </location>
</feature>
<evidence type="ECO:0000313" key="3">
    <source>
        <dbReference type="EMBL" id="MDQ0480791.1"/>
    </source>
</evidence>
<dbReference type="Pfam" id="PF02517">
    <property type="entry name" value="Rce1-like"/>
    <property type="match status" value="1"/>
</dbReference>
<evidence type="ECO:0000256" key="1">
    <source>
        <dbReference type="SAM" id="Phobius"/>
    </source>
</evidence>
<feature type="transmembrane region" description="Helical" evidence="1">
    <location>
        <begin position="41"/>
        <end position="59"/>
    </location>
</feature>
<evidence type="ECO:0000313" key="4">
    <source>
        <dbReference type="Proteomes" id="UP001224418"/>
    </source>
</evidence>
<dbReference type="Proteomes" id="UP001224418">
    <property type="component" value="Unassembled WGS sequence"/>
</dbReference>
<organism evidence="3 4">
    <name type="scientific">Hathewaya limosa</name>
    <name type="common">Clostridium limosum</name>
    <dbReference type="NCBI Taxonomy" id="1536"/>
    <lineage>
        <taxon>Bacteria</taxon>
        <taxon>Bacillati</taxon>
        <taxon>Bacillota</taxon>
        <taxon>Clostridia</taxon>
        <taxon>Eubacteriales</taxon>
        <taxon>Clostridiaceae</taxon>
        <taxon>Hathewaya</taxon>
    </lineage>
</organism>
<dbReference type="GO" id="GO:0008233">
    <property type="term" value="F:peptidase activity"/>
    <property type="evidence" value="ECO:0007669"/>
    <property type="project" value="UniProtKB-KW"/>
</dbReference>
<dbReference type="EMBL" id="JAUSWN010000028">
    <property type="protein sequence ID" value="MDQ0480791.1"/>
    <property type="molecule type" value="Genomic_DNA"/>
</dbReference>
<keyword evidence="1" id="KW-0472">Membrane</keyword>
<protein>
    <submittedName>
        <fullName evidence="3">Membrane protease YdiL (CAAX protease family)</fullName>
    </submittedName>
</protein>
<dbReference type="PANTHER" id="PTHR36435:SF1">
    <property type="entry name" value="CAAX AMINO TERMINAL PROTEASE FAMILY PROTEIN"/>
    <property type="match status" value="1"/>
</dbReference>
<evidence type="ECO:0000259" key="2">
    <source>
        <dbReference type="Pfam" id="PF02517"/>
    </source>
</evidence>
<dbReference type="PANTHER" id="PTHR36435">
    <property type="entry name" value="SLR1288 PROTEIN"/>
    <property type="match status" value="1"/>
</dbReference>
<feature type="transmembrane region" description="Helical" evidence="1">
    <location>
        <begin position="80"/>
        <end position="103"/>
    </location>
</feature>
<dbReference type="InterPro" id="IPR036259">
    <property type="entry name" value="MFS_trans_sf"/>
</dbReference>
<keyword evidence="3" id="KW-0645">Protease</keyword>
<name>A0ABU0JX16_HATLI</name>
<feature type="transmembrane region" description="Helical" evidence="1">
    <location>
        <begin position="239"/>
        <end position="261"/>
    </location>
</feature>
<dbReference type="InterPro" id="IPR003675">
    <property type="entry name" value="Rce1/LyrA-like_dom"/>
</dbReference>
<keyword evidence="1" id="KW-1133">Transmembrane helix</keyword>
<proteinExistence type="predicted"/>
<keyword evidence="1" id="KW-0812">Transmembrane</keyword>
<gene>
    <name evidence="3" type="ORF">QOZ93_002541</name>
</gene>
<reference evidence="3 4" key="1">
    <citation type="submission" date="2023-07" db="EMBL/GenBank/DDBJ databases">
        <title>Genomic Encyclopedia of Type Strains, Phase IV (KMG-IV): sequencing the most valuable type-strain genomes for metagenomic binning, comparative biology and taxonomic classification.</title>
        <authorList>
            <person name="Goeker M."/>
        </authorList>
    </citation>
    <scope>NUCLEOTIDE SEQUENCE [LARGE SCALE GENOMIC DNA]</scope>
    <source>
        <strain evidence="3 4">DSM 1400</strain>
    </source>
</reference>
<dbReference type="InterPro" id="IPR052710">
    <property type="entry name" value="CAAX_protease"/>
</dbReference>
<feature type="transmembrane region" description="Helical" evidence="1">
    <location>
        <begin position="302"/>
        <end position="321"/>
    </location>
</feature>
<sequence length="327" mass="37650">MKRVFKANMLFLVLMLIQLIAPFLVIPIFKNVLHLNQNWLMVLFSIIFIYLPGIIYLLINKQPFKETLKLNKLSFKNIGFCLLLLLLMYPITGFCNLLTSIWFPNNIPSAMNSIFSGSKLLFFFTLAIMPAIGEEFLMRGIILDGYKNINIHVAAIMNGFLFGILHLNPTQFLYAFMLGVVFSYLVIYTNSLFSSMLIHFLFNSFSALSFLFLMNSNNSVTKQATDSAMKNLASIQHSYISVLIIYGILSILCAFVIYIVLRHLKKINRYEEKCSFKEHTINLDEDENVDEFASLNPKKSKLLAYTPTFLSVIVFFVYIIISFKLFK</sequence>
<feature type="transmembrane region" description="Helical" evidence="1">
    <location>
        <begin position="172"/>
        <end position="189"/>
    </location>
</feature>
<accession>A0ABU0JX16</accession>
<keyword evidence="4" id="KW-1185">Reference proteome</keyword>
<dbReference type="RefSeq" id="WP_307356946.1">
    <property type="nucleotide sequence ID" value="NZ_BAAACJ010000040.1"/>
</dbReference>